<reference evidence="2 3" key="1">
    <citation type="journal article" date="2019" name="Sci. Rep.">
        <title>Orb-weaving spider Araneus ventricosus genome elucidates the spidroin gene catalogue.</title>
        <authorList>
            <person name="Kono N."/>
            <person name="Nakamura H."/>
            <person name="Ohtoshi R."/>
            <person name="Moran D.A.P."/>
            <person name="Shinohara A."/>
            <person name="Yoshida Y."/>
            <person name="Fujiwara M."/>
            <person name="Mori M."/>
            <person name="Tomita M."/>
            <person name="Arakawa K."/>
        </authorList>
    </citation>
    <scope>NUCLEOTIDE SEQUENCE [LARGE SCALE GENOMIC DNA]</scope>
</reference>
<organism evidence="2 3">
    <name type="scientific">Araneus ventricosus</name>
    <name type="common">Orbweaver spider</name>
    <name type="synonym">Epeira ventricosa</name>
    <dbReference type="NCBI Taxonomy" id="182803"/>
    <lineage>
        <taxon>Eukaryota</taxon>
        <taxon>Metazoa</taxon>
        <taxon>Ecdysozoa</taxon>
        <taxon>Arthropoda</taxon>
        <taxon>Chelicerata</taxon>
        <taxon>Arachnida</taxon>
        <taxon>Araneae</taxon>
        <taxon>Araneomorphae</taxon>
        <taxon>Entelegynae</taxon>
        <taxon>Araneoidea</taxon>
        <taxon>Araneidae</taxon>
        <taxon>Araneus</taxon>
    </lineage>
</organism>
<proteinExistence type="predicted"/>
<evidence type="ECO:0000313" key="3">
    <source>
        <dbReference type="Proteomes" id="UP000499080"/>
    </source>
</evidence>
<name>A0A4Y2HLQ5_ARAVE</name>
<accession>A0A4Y2HLQ5</accession>
<evidence type="ECO:0000313" key="2">
    <source>
        <dbReference type="EMBL" id="GBM66262.1"/>
    </source>
</evidence>
<dbReference type="AlphaFoldDB" id="A0A4Y2HLQ5"/>
<keyword evidence="3" id="KW-1185">Reference proteome</keyword>
<feature type="region of interest" description="Disordered" evidence="1">
    <location>
        <begin position="63"/>
        <end position="91"/>
    </location>
</feature>
<feature type="compositionally biased region" description="Low complexity" evidence="1">
    <location>
        <begin position="30"/>
        <end position="39"/>
    </location>
</feature>
<evidence type="ECO:0000256" key="1">
    <source>
        <dbReference type="SAM" id="MobiDB-lite"/>
    </source>
</evidence>
<gene>
    <name evidence="2" type="ORF">AVEN_35540_1</name>
</gene>
<dbReference type="Proteomes" id="UP000499080">
    <property type="component" value="Unassembled WGS sequence"/>
</dbReference>
<comment type="caution">
    <text evidence="2">The sequence shown here is derived from an EMBL/GenBank/DDBJ whole genome shotgun (WGS) entry which is preliminary data.</text>
</comment>
<protein>
    <submittedName>
        <fullName evidence="2">Uncharacterized protein</fullName>
    </submittedName>
</protein>
<dbReference type="EMBL" id="BGPR01002014">
    <property type="protein sequence ID" value="GBM66262.1"/>
    <property type="molecule type" value="Genomic_DNA"/>
</dbReference>
<feature type="region of interest" description="Disordered" evidence="1">
    <location>
        <begin position="1"/>
        <end position="40"/>
    </location>
</feature>
<sequence length="91" mass="8760">MQSVGSPLALPGTERTRVWRSVGGPGGSLSGLRSPKGSPAVCVQQPGIGEMVGAGPSAMSFLGSSSMGPSGGGGFGGAPPRPPLLIRGSTA</sequence>